<keyword evidence="2" id="KW-1185">Reference proteome</keyword>
<organism evidence="1 2">
    <name type="scientific">Asparagus officinalis</name>
    <name type="common">Garden asparagus</name>
    <dbReference type="NCBI Taxonomy" id="4686"/>
    <lineage>
        <taxon>Eukaryota</taxon>
        <taxon>Viridiplantae</taxon>
        <taxon>Streptophyta</taxon>
        <taxon>Embryophyta</taxon>
        <taxon>Tracheophyta</taxon>
        <taxon>Spermatophyta</taxon>
        <taxon>Magnoliopsida</taxon>
        <taxon>Liliopsida</taxon>
        <taxon>Asparagales</taxon>
        <taxon>Asparagaceae</taxon>
        <taxon>Asparagoideae</taxon>
        <taxon>Asparagus</taxon>
    </lineage>
</organism>
<dbReference type="Proteomes" id="UP000243459">
    <property type="component" value="Unassembled WGS sequence"/>
</dbReference>
<sequence length="139" mass="14991">MSAASGNPLRRILSEWFLTPAASDNLLSRLTRPCSIVEKRGGGFSSASTVRVADILDRSPATVPHAGGIGQLLEEVDRSSVVKKSPGEIPHVGGVRWFLEEIDHDRIVKKSPIAALREAQKLVTLATHQRPGPNESKGH</sequence>
<protein>
    <submittedName>
        <fullName evidence="1">Uncharacterized protein</fullName>
    </submittedName>
</protein>
<dbReference type="EMBL" id="KV863683">
    <property type="protein sequence ID" value="ONK55197.1"/>
    <property type="molecule type" value="Genomic_DNA"/>
</dbReference>
<reference evidence="2" key="1">
    <citation type="journal article" date="2017" name="Nat. Commun.">
        <title>The asparagus genome sheds light on the origin and evolution of a young Y chromosome.</title>
        <authorList>
            <person name="Harkess A."/>
            <person name="Zhou J."/>
            <person name="Xu C."/>
            <person name="Bowers J.E."/>
            <person name="Van der Hulst R."/>
            <person name="Ayyampalayam S."/>
            <person name="Mercati F."/>
            <person name="Riccardi P."/>
            <person name="McKain M.R."/>
            <person name="Kakrana A."/>
            <person name="Tang H."/>
            <person name="Ray J."/>
            <person name="Groenendijk J."/>
            <person name="Arikit S."/>
            <person name="Mathioni S.M."/>
            <person name="Nakano M."/>
            <person name="Shan H."/>
            <person name="Telgmann-Rauber A."/>
            <person name="Kanno A."/>
            <person name="Yue Z."/>
            <person name="Chen H."/>
            <person name="Li W."/>
            <person name="Chen Y."/>
            <person name="Xu X."/>
            <person name="Zhang Y."/>
            <person name="Luo S."/>
            <person name="Chen H."/>
            <person name="Gao J."/>
            <person name="Mao Z."/>
            <person name="Pires J.C."/>
            <person name="Luo M."/>
            <person name="Kudrna D."/>
            <person name="Wing R.A."/>
            <person name="Meyers B.C."/>
            <person name="Yi K."/>
            <person name="Kong H."/>
            <person name="Lavrijsen P."/>
            <person name="Sunseri F."/>
            <person name="Falavigna A."/>
            <person name="Ye Y."/>
            <person name="Leebens-Mack J.H."/>
            <person name="Chen G."/>
        </authorList>
    </citation>
    <scope>NUCLEOTIDE SEQUENCE [LARGE SCALE GENOMIC DNA]</scope>
    <source>
        <strain evidence="2">cv. DH0086</strain>
    </source>
</reference>
<evidence type="ECO:0000313" key="1">
    <source>
        <dbReference type="EMBL" id="ONK55197.1"/>
    </source>
</evidence>
<name>A0A1R3L6G0_ASPOF</name>
<evidence type="ECO:0000313" key="2">
    <source>
        <dbReference type="Proteomes" id="UP000243459"/>
    </source>
</evidence>
<accession>A0A1R3L6G0</accession>
<dbReference type="AlphaFoldDB" id="A0A1R3L6G0"/>
<proteinExistence type="predicted"/>
<gene>
    <name evidence="1" type="ORF">A4U43_UnF6500</name>
</gene>
<dbReference type="Gramene" id="ONK55197">
    <property type="protein sequence ID" value="ONK55197"/>
    <property type="gene ID" value="A4U43_UnF6500"/>
</dbReference>